<sequence length="833" mass="92094">MIVVWEYVGGKPEHVAIVNDMENMLNAIPLKSLYNPHSDCGVITAEFTSDNKHLISLGNDMPQTVCVWDWTSPGKDPVLSLKLQGPIQNFIRVNPLDPLEFMTFSADSVYFYAIEKDMSGLKQFEPMINSNAIAGQAVVGTANGDVILFADYSLVNLSAKLERGNKCAIKNLSIHNSPVTVITTAMKRDNKALFEDSPIPELIVATANAKVYLLSKSLTASNVPFRPTTATTTFSAPQTASHSLAHIGKEIHEATAPSVGGSLPLAQSSMEDAKKLIVTYYITKNPEVTLILEGQYGNLKALIVHPEQSKFAVGSDNGVLQVWDYNTKQLVVSRQFTEEQPVQAKRKEKKQPQEIQVPVGIESLCYSKSGKTLAVGFANGIIRFLDATNLQDLTQTSATKGTGGYSVSTVAIKKIAFSVDGNYCAFADANHVTGILHKEMIKVKPDSGRKRPESPLKTDSREDEIKRARQRVEWVFIGRRKTHYKEIIALLFTTKNEEQVLYSVSKDRHVTEYNLPISALTNGIEIKQIHFPEAATLYQNNSLPHPEEFILTFNSGFKFKMYSKDTQLCRSTTIGPTFGGLINSIQLIPHLGETKYFIYSTGNILGMAKFPLDGNPYKFIGVIAHPFDISNIAVASNGSCVLSAGGKDGIVNLWTMNYAAMEIQINQGGEGMEPFLNMLDPSGMGDQGQIYREFEDYFYLAQIKTQGEHTTSNRVIKSRVPLSEIPSLVQAMGFYPSNQEIDDMINEVKYSTFAQANGKEATDISLHELIKLYLNHRPEVPVSAEDIEIALSHGKRLEIGKPKPVGPVPKIKHYEILKSDGLFSLLQQFGNYS</sequence>
<evidence type="ECO:0000256" key="1">
    <source>
        <dbReference type="ARBA" id="ARBA00004138"/>
    </source>
</evidence>
<evidence type="ECO:0000259" key="8">
    <source>
        <dbReference type="Pfam" id="PF12894"/>
    </source>
</evidence>
<dbReference type="Proteomes" id="UP001210925">
    <property type="component" value="Unassembled WGS sequence"/>
</dbReference>
<keyword evidence="10" id="KW-1185">Reference proteome</keyword>
<evidence type="ECO:0000256" key="4">
    <source>
        <dbReference type="ARBA" id="ARBA00023273"/>
    </source>
</evidence>
<dbReference type="InterPro" id="IPR036322">
    <property type="entry name" value="WD40_repeat_dom_sf"/>
</dbReference>
<dbReference type="Pfam" id="PF00400">
    <property type="entry name" value="WD40"/>
    <property type="match status" value="1"/>
</dbReference>
<evidence type="ECO:0000313" key="9">
    <source>
        <dbReference type="EMBL" id="KAJ3253758.1"/>
    </source>
</evidence>
<dbReference type="PANTHER" id="PTHR13720">
    <property type="entry name" value="WD-40 REPEAT PROTEIN"/>
    <property type="match status" value="1"/>
</dbReference>
<comment type="subcellular location">
    <subcellularLocation>
        <location evidence="1">Cell projection</location>
        <location evidence="1">Cilium</location>
    </subcellularLocation>
</comment>
<gene>
    <name evidence="9" type="primary">WDR66</name>
    <name evidence="9" type="ORF">HK103_000350</name>
</gene>
<evidence type="ECO:0000256" key="2">
    <source>
        <dbReference type="ARBA" id="ARBA00022574"/>
    </source>
</evidence>
<keyword evidence="9" id="KW-0282">Flagellum</keyword>
<name>A0AAD5UC36_9FUNG</name>
<dbReference type="Gene3D" id="2.130.10.10">
    <property type="entry name" value="YVTN repeat-like/Quinoprotein amine dehydrogenase"/>
    <property type="match status" value="2"/>
</dbReference>
<dbReference type="AlphaFoldDB" id="A0AAD5UC36"/>
<protein>
    <recommendedName>
        <fullName evidence="5">Cilia- and flagella-associated protein 251</fullName>
    </recommendedName>
</protein>
<comment type="caution">
    <text evidence="9">The sequence shown here is derived from an EMBL/GenBank/DDBJ whole genome shotgun (WGS) entry which is preliminary data.</text>
</comment>
<proteinExistence type="predicted"/>
<keyword evidence="9" id="KW-0969">Cilium</keyword>
<evidence type="ECO:0000256" key="3">
    <source>
        <dbReference type="ARBA" id="ARBA00022737"/>
    </source>
</evidence>
<evidence type="ECO:0000313" key="10">
    <source>
        <dbReference type="Proteomes" id="UP001210925"/>
    </source>
</evidence>
<keyword evidence="2 6" id="KW-0853">WD repeat</keyword>
<feature type="domain" description="Anaphase-promoting complex subunit 4-like WD40" evidence="8">
    <location>
        <begin position="359"/>
        <end position="412"/>
    </location>
</feature>
<dbReference type="InterPro" id="IPR050630">
    <property type="entry name" value="WD_repeat_EMAP"/>
</dbReference>
<reference evidence="9" key="1">
    <citation type="submission" date="2020-05" db="EMBL/GenBank/DDBJ databases">
        <title>Phylogenomic resolution of chytrid fungi.</title>
        <authorList>
            <person name="Stajich J.E."/>
            <person name="Amses K."/>
            <person name="Simmons R."/>
            <person name="Seto K."/>
            <person name="Myers J."/>
            <person name="Bonds A."/>
            <person name="Quandt C.A."/>
            <person name="Barry K."/>
            <person name="Liu P."/>
            <person name="Grigoriev I."/>
            <person name="Longcore J.E."/>
            <person name="James T.Y."/>
        </authorList>
    </citation>
    <scope>NUCLEOTIDE SEQUENCE</scope>
    <source>
        <strain evidence="9">PLAUS21</strain>
    </source>
</reference>
<evidence type="ECO:0000256" key="7">
    <source>
        <dbReference type="SAM" id="MobiDB-lite"/>
    </source>
</evidence>
<dbReference type="PROSITE" id="PS50082">
    <property type="entry name" value="WD_REPEATS_2"/>
    <property type="match status" value="1"/>
</dbReference>
<feature type="repeat" description="WD" evidence="6">
    <location>
        <begin position="292"/>
        <end position="333"/>
    </location>
</feature>
<accession>A0AAD5UC36</accession>
<dbReference type="Pfam" id="PF12894">
    <property type="entry name" value="ANAPC4_WD40"/>
    <property type="match status" value="1"/>
</dbReference>
<dbReference type="SUPFAM" id="SSF50978">
    <property type="entry name" value="WD40 repeat-like"/>
    <property type="match status" value="2"/>
</dbReference>
<dbReference type="GO" id="GO:0031514">
    <property type="term" value="C:motile cilium"/>
    <property type="evidence" value="ECO:0007669"/>
    <property type="project" value="TreeGrafter"/>
</dbReference>
<dbReference type="InterPro" id="IPR001680">
    <property type="entry name" value="WD40_rpt"/>
</dbReference>
<evidence type="ECO:0000256" key="6">
    <source>
        <dbReference type="PROSITE-ProRule" id="PRU00221"/>
    </source>
</evidence>
<keyword evidence="4" id="KW-0966">Cell projection</keyword>
<dbReference type="PANTHER" id="PTHR13720:SF13">
    <property type="entry name" value="CILIA- AND FLAGELLA-ASSOCIATED PROTEIN 251"/>
    <property type="match status" value="1"/>
</dbReference>
<dbReference type="InterPro" id="IPR024977">
    <property type="entry name" value="Apc4-like_WD40_dom"/>
</dbReference>
<feature type="region of interest" description="Disordered" evidence="7">
    <location>
        <begin position="443"/>
        <end position="462"/>
    </location>
</feature>
<evidence type="ECO:0000256" key="5">
    <source>
        <dbReference type="ARBA" id="ARBA00040994"/>
    </source>
</evidence>
<dbReference type="InterPro" id="IPR015943">
    <property type="entry name" value="WD40/YVTN_repeat-like_dom_sf"/>
</dbReference>
<keyword evidence="3" id="KW-0677">Repeat</keyword>
<dbReference type="SMART" id="SM00320">
    <property type="entry name" value="WD40"/>
    <property type="match status" value="5"/>
</dbReference>
<dbReference type="EMBL" id="JADGKB010000101">
    <property type="protein sequence ID" value="KAJ3253758.1"/>
    <property type="molecule type" value="Genomic_DNA"/>
</dbReference>
<organism evidence="9 10">
    <name type="scientific">Boothiomyces macroporosus</name>
    <dbReference type="NCBI Taxonomy" id="261099"/>
    <lineage>
        <taxon>Eukaryota</taxon>
        <taxon>Fungi</taxon>
        <taxon>Fungi incertae sedis</taxon>
        <taxon>Chytridiomycota</taxon>
        <taxon>Chytridiomycota incertae sedis</taxon>
        <taxon>Chytridiomycetes</taxon>
        <taxon>Rhizophydiales</taxon>
        <taxon>Terramycetaceae</taxon>
        <taxon>Boothiomyces</taxon>
    </lineage>
</organism>